<dbReference type="InterPro" id="IPR029021">
    <property type="entry name" value="Prot-tyrosine_phosphatase-like"/>
</dbReference>
<dbReference type="GO" id="GO:0016301">
    <property type="term" value="F:kinase activity"/>
    <property type="evidence" value="ECO:0007669"/>
    <property type="project" value="UniProtKB-KW"/>
</dbReference>
<dbReference type="PROSITE" id="PS50054">
    <property type="entry name" value="TYR_PHOSPHATASE_DUAL"/>
    <property type="match status" value="1"/>
</dbReference>
<evidence type="ECO:0000259" key="4">
    <source>
        <dbReference type="PROSITE" id="PS50056"/>
    </source>
</evidence>
<dbReference type="GO" id="GO:0004721">
    <property type="term" value="F:phosphoprotein phosphatase activity"/>
    <property type="evidence" value="ECO:0007669"/>
    <property type="project" value="UniProtKB-KW"/>
</dbReference>
<dbReference type="Proteomes" id="UP000664859">
    <property type="component" value="Unassembled WGS sequence"/>
</dbReference>
<dbReference type="PANTHER" id="PTHR46377:SF1">
    <property type="entry name" value="DUAL SPECIFICITY PROTEIN PHOSPHATASE 19"/>
    <property type="match status" value="1"/>
</dbReference>
<feature type="domain" description="Tyrosine specific protein phosphatases" evidence="4">
    <location>
        <begin position="91"/>
        <end position="136"/>
    </location>
</feature>
<dbReference type="SUPFAM" id="SSF52799">
    <property type="entry name" value="(Phosphotyrosine protein) phosphatases II"/>
    <property type="match status" value="1"/>
</dbReference>
<comment type="caution">
    <text evidence="5">The sequence shown here is derived from an EMBL/GenBank/DDBJ whole genome shotgun (WGS) entry which is preliminary data.</text>
</comment>
<reference evidence="5" key="1">
    <citation type="submission" date="2021-02" db="EMBL/GenBank/DDBJ databases">
        <title>First Annotated Genome of the Yellow-green Alga Tribonema minus.</title>
        <authorList>
            <person name="Mahan K.M."/>
        </authorList>
    </citation>
    <scope>NUCLEOTIDE SEQUENCE</scope>
    <source>
        <strain evidence="5">UTEX B ZZ1240</strain>
    </source>
</reference>
<dbReference type="Pfam" id="PF00782">
    <property type="entry name" value="DSPc"/>
    <property type="match status" value="1"/>
</dbReference>
<dbReference type="PANTHER" id="PTHR46377">
    <property type="entry name" value="DUAL SPECIFICITY PROTEIN PHOSPHATASE 19"/>
    <property type="match status" value="1"/>
</dbReference>
<dbReference type="InterPro" id="IPR020422">
    <property type="entry name" value="TYR_PHOSPHATASE_DUAL_dom"/>
</dbReference>
<accession>A0A835Z9L3</accession>
<dbReference type="PROSITE" id="PS50056">
    <property type="entry name" value="TYR_PHOSPHATASE_2"/>
    <property type="match status" value="1"/>
</dbReference>
<dbReference type="SMART" id="SM00195">
    <property type="entry name" value="DSPc"/>
    <property type="match status" value="1"/>
</dbReference>
<keyword evidence="5" id="KW-0808">Transferase</keyword>
<organism evidence="5 6">
    <name type="scientific">Tribonema minus</name>
    <dbReference type="NCBI Taxonomy" id="303371"/>
    <lineage>
        <taxon>Eukaryota</taxon>
        <taxon>Sar</taxon>
        <taxon>Stramenopiles</taxon>
        <taxon>Ochrophyta</taxon>
        <taxon>PX clade</taxon>
        <taxon>Xanthophyceae</taxon>
        <taxon>Tribonematales</taxon>
        <taxon>Tribonemataceae</taxon>
        <taxon>Tribonema</taxon>
    </lineage>
</organism>
<keyword evidence="2" id="KW-0904">Protein phosphatase</keyword>
<dbReference type="InterPro" id="IPR016130">
    <property type="entry name" value="Tyr_Pase_AS"/>
</dbReference>
<name>A0A835Z9L3_9STRA</name>
<dbReference type="AlphaFoldDB" id="A0A835Z9L3"/>
<evidence type="ECO:0000313" key="5">
    <source>
        <dbReference type="EMBL" id="KAG5189121.1"/>
    </source>
</evidence>
<keyword evidence="6" id="KW-1185">Reference proteome</keyword>
<dbReference type="OrthoDB" id="10252009at2759"/>
<feature type="domain" description="Tyrosine-protein phosphatase" evidence="3">
    <location>
        <begin position="18"/>
        <end position="157"/>
    </location>
</feature>
<dbReference type="Gene3D" id="3.90.190.10">
    <property type="entry name" value="Protein tyrosine phosphatase superfamily"/>
    <property type="match status" value="1"/>
</dbReference>
<dbReference type="InterPro" id="IPR000387">
    <property type="entry name" value="Tyr_Pase_dom"/>
</dbReference>
<evidence type="ECO:0000256" key="2">
    <source>
        <dbReference type="ARBA" id="ARBA00022912"/>
    </source>
</evidence>
<dbReference type="CDD" id="cd14498">
    <property type="entry name" value="DSP"/>
    <property type="match status" value="1"/>
</dbReference>
<dbReference type="EMBL" id="JAFCMP010000057">
    <property type="protein sequence ID" value="KAG5189121.1"/>
    <property type="molecule type" value="Genomic_DNA"/>
</dbReference>
<keyword evidence="1" id="KW-0378">Hydrolase</keyword>
<evidence type="ECO:0000313" key="6">
    <source>
        <dbReference type="Proteomes" id="UP000664859"/>
    </source>
</evidence>
<keyword evidence="5" id="KW-0418">Kinase</keyword>
<sequence length="179" mass="19429">MRTLPGLSLKSELVQDNAPARVVANVYIGSIHAAFNQDGLAQRGITHVLNASGLPATFPRAFTYFNVDIRDREDAAILGALGATAVFIDAGVEKGGVLVHCAGGRSRSAAIIAGYLMAKHAYTFDRALEALRVVRPVVAINKGFEQQLRAFEATRFDLFKSNQMMLRARVRTSVCDYVC</sequence>
<gene>
    <name evidence="5" type="ORF">JKP88DRAFT_257079</name>
</gene>
<dbReference type="InterPro" id="IPR000340">
    <property type="entry name" value="Dual-sp_phosphatase_cat-dom"/>
</dbReference>
<evidence type="ECO:0000259" key="3">
    <source>
        <dbReference type="PROSITE" id="PS50054"/>
    </source>
</evidence>
<dbReference type="PROSITE" id="PS00383">
    <property type="entry name" value="TYR_PHOSPHATASE_1"/>
    <property type="match status" value="1"/>
</dbReference>
<proteinExistence type="predicted"/>
<evidence type="ECO:0000256" key="1">
    <source>
        <dbReference type="ARBA" id="ARBA00022801"/>
    </source>
</evidence>
<protein>
    <submittedName>
        <fullName evidence="5">MAP kinase phosphatase with leucine-rich repeats protein 1-like protein</fullName>
    </submittedName>
</protein>